<dbReference type="EMBL" id="SMZO01000008">
    <property type="protein sequence ID" value="TDL90500.1"/>
    <property type="molecule type" value="Genomic_DNA"/>
</dbReference>
<sequence length="192" mass="21447">MHEGFRVTQSLSSLGSDLRALRTTRKMTLGQLAERLGRSVGWLSQVERDISTPTMSDLEGFAAAFEVPISLFFGQADAPEAEQGRIVRKNRRRVIGERESGLTETLLSPDLTDSFEVIHSTFEPGAQRTEMLSRATQELAWIASGKLDIWLDEDRFTVGAGDSFRVRGQSYRWANPYAVPAIAIWIISPPVY</sequence>
<dbReference type="GO" id="GO:0003700">
    <property type="term" value="F:DNA-binding transcription factor activity"/>
    <property type="evidence" value="ECO:0007669"/>
    <property type="project" value="TreeGrafter"/>
</dbReference>
<dbReference type="GO" id="GO:0005829">
    <property type="term" value="C:cytosol"/>
    <property type="evidence" value="ECO:0007669"/>
    <property type="project" value="TreeGrafter"/>
</dbReference>
<protein>
    <submittedName>
        <fullName evidence="3">XRE family transcriptional regulator</fullName>
    </submittedName>
</protein>
<dbReference type="Proteomes" id="UP000294562">
    <property type="component" value="Unassembled WGS sequence"/>
</dbReference>
<keyword evidence="1" id="KW-0238">DNA-binding</keyword>
<dbReference type="Pfam" id="PF13560">
    <property type="entry name" value="HTH_31"/>
    <property type="match status" value="1"/>
</dbReference>
<dbReference type="OrthoDB" id="9814751at2"/>
<dbReference type="InterPro" id="IPR014710">
    <property type="entry name" value="RmlC-like_jellyroll"/>
</dbReference>
<dbReference type="InterPro" id="IPR050807">
    <property type="entry name" value="TransReg_Diox_bact_type"/>
</dbReference>
<evidence type="ECO:0000256" key="1">
    <source>
        <dbReference type="ARBA" id="ARBA00023125"/>
    </source>
</evidence>
<comment type="caution">
    <text evidence="3">The sequence shown here is derived from an EMBL/GenBank/DDBJ whole genome shotgun (WGS) entry which is preliminary data.</text>
</comment>
<dbReference type="InterPro" id="IPR010982">
    <property type="entry name" value="Lambda_DNA-bd_dom_sf"/>
</dbReference>
<name>A0A4R6B1Q1_9RHOB</name>
<dbReference type="InterPro" id="IPR001387">
    <property type="entry name" value="Cro/C1-type_HTH"/>
</dbReference>
<dbReference type="GO" id="GO:0003677">
    <property type="term" value="F:DNA binding"/>
    <property type="evidence" value="ECO:0007669"/>
    <property type="project" value="UniProtKB-KW"/>
</dbReference>
<dbReference type="InterPro" id="IPR013096">
    <property type="entry name" value="Cupin_2"/>
</dbReference>
<dbReference type="AlphaFoldDB" id="A0A4R6B1Q1"/>
<keyword evidence="4" id="KW-1185">Reference proteome</keyword>
<dbReference type="SUPFAM" id="SSF47413">
    <property type="entry name" value="lambda repressor-like DNA-binding domains"/>
    <property type="match status" value="1"/>
</dbReference>
<feature type="domain" description="HTH cro/C1-type" evidence="2">
    <location>
        <begin position="18"/>
        <end position="72"/>
    </location>
</feature>
<dbReference type="PANTHER" id="PTHR46797">
    <property type="entry name" value="HTH-TYPE TRANSCRIPTIONAL REGULATOR"/>
    <property type="match status" value="1"/>
</dbReference>
<dbReference type="SUPFAM" id="SSF51182">
    <property type="entry name" value="RmlC-like cupins"/>
    <property type="match status" value="1"/>
</dbReference>
<dbReference type="SMART" id="SM00530">
    <property type="entry name" value="HTH_XRE"/>
    <property type="match status" value="1"/>
</dbReference>
<dbReference type="PROSITE" id="PS50943">
    <property type="entry name" value="HTH_CROC1"/>
    <property type="match status" value="1"/>
</dbReference>
<dbReference type="Gene3D" id="1.10.260.40">
    <property type="entry name" value="lambda repressor-like DNA-binding domains"/>
    <property type="match status" value="1"/>
</dbReference>
<dbReference type="CDD" id="cd02209">
    <property type="entry name" value="cupin_XRE_C"/>
    <property type="match status" value="1"/>
</dbReference>
<dbReference type="InterPro" id="IPR011051">
    <property type="entry name" value="RmlC_Cupin_sf"/>
</dbReference>
<accession>A0A4R6B1Q1</accession>
<dbReference type="Pfam" id="PF07883">
    <property type="entry name" value="Cupin_2"/>
    <property type="match status" value="1"/>
</dbReference>
<evidence type="ECO:0000259" key="2">
    <source>
        <dbReference type="PROSITE" id="PS50943"/>
    </source>
</evidence>
<dbReference type="Gene3D" id="2.60.120.10">
    <property type="entry name" value="Jelly Rolls"/>
    <property type="match status" value="1"/>
</dbReference>
<proteinExistence type="predicted"/>
<reference evidence="3 4" key="1">
    <citation type="submission" date="2019-03" db="EMBL/GenBank/DDBJ databases">
        <title>Rhodobacteraceae bacterium SM1902, a new member of the family Rhodobacteraceae isolated from Yantai.</title>
        <authorList>
            <person name="Sun Y."/>
        </authorList>
    </citation>
    <scope>NUCLEOTIDE SEQUENCE [LARGE SCALE GENOMIC DNA]</scope>
    <source>
        <strain evidence="3 4">SM1902</strain>
    </source>
</reference>
<evidence type="ECO:0000313" key="4">
    <source>
        <dbReference type="Proteomes" id="UP000294562"/>
    </source>
</evidence>
<organism evidence="3 4">
    <name type="scientific">Meridianimarinicoccus aquatilis</name>
    <dbReference type="NCBI Taxonomy" id="2552766"/>
    <lineage>
        <taxon>Bacteria</taxon>
        <taxon>Pseudomonadati</taxon>
        <taxon>Pseudomonadota</taxon>
        <taxon>Alphaproteobacteria</taxon>
        <taxon>Rhodobacterales</taxon>
        <taxon>Paracoccaceae</taxon>
        <taxon>Meridianimarinicoccus</taxon>
    </lineage>
</organism>
<dbReference type="CDD" id="cd00093">
    <property type="entry name" value="HTH_XRE"/>
    <property type="match status" value="1"/>
</dbReference>
<gene>
    <name evidence="3" type="ORF">E2L05_05215</name>
</gene>
<evidence type="ECO:0000313" key="3">
    <source>
        <dbReference type="EMBL" id="TDL90500.1"/>
    </source>
</evidence>
<dbReference type="PANTHER" id="PTHR46797:SF2">
    <property type="entry name" value="TRANSCRIPTIONAL REGULATOR"/>
    <property type="match status" value="1"/>
</dbReference>